<dbReference type="Pfam" id="PF08510">
    <property type="entry name" value="PIG-P"/>
    <property type="match status" value="1"/>
</dbReference>
<accession>A0A2G9G4U7</accession>
<dbReference type="GO" id="GO:0016020">
    <property type="term" value="C:membrane"/>
    <property type="evidence" value="ECO:0007669"/>
    <property type="project" value="UniProtKB-SubCell"/>
</dbReference>
<dbReference type="InterPro" id="IPR013717">
    <property type="entry name" value="PIG-P"/>
</dbReference>
<dbReference type="OrthoDB" id="690928at2759"/>
<feature type="region of interest" description="Disordered" evidence="5">
    <location>
        <begin position="1"/>
        <end position="33"/>
    </location>
</feature>
<keyword evidence="4 6" id="KW-0472">Membrane</keyword>
<dbReference type="EMBL" id="NKXS01007029">
    <property type="protein sequence ID" value="PIN00339.1"/>
    <property type="molecule type" value="Genomic_DNA"/>
</dbReference>
<comment type="caution">
    <text evidence="8">The sequence shown here is derived from an EMBL/GenBank/DDBJ whole genome shotgun (WGS) entry which is preliminary data.</text>
</comment>
<dbReference type="AlphaFoldDB" id="A0A2G9G4U7"/>
<proteinExistence type="predicted"/>
<feature type="transmembrane region" description="Helical" evidence="6">
    <location>
        <begin position="43"/>
        <end position="65"/>
    </location>
</feature>
<feature type="domain" description="PIG-P" evidence="7">
    <location>
        <begin position="41"/>
        <end position="143"/>
    </location>
</feature>
<dbReference type="PANTHER" id="PTHR47681:SF3">
    <property type="entry name" value="PHOSPHATIDYLINOSITOL N-ACETYLGLUCOSAMINYLTRANSFERASE SUBUNIT P-RELATED"/>
    <property type="match status" value="1"/>
</dbReference>
<protein>
    <submittedName>
        <fullName evidence="8">N-acetylglucosaminyltransferase complex, subunit PIG-P</fullName>
        <ecNumber evidence="8">2.4.1.198</ecNumber>
    </submittedName>
</protein>
<dbReference type="GO" id="GO:0017176">
    <property type="term" value="F:phosphatidylinositol N-acetylglucosaminyltransferase activity"/>
    <property type="evidence" value="ECO:0007669"/>
    <property type="project" value="UniProtKB-EC"/>
</dbReference>
<keyword evidence="3 6" id="KW-1133">Transmembrane helix</keyword>
<evidence type="ECO:0000256" key="5">
    <source>
        <dbReference type="SAM" id="MobiDB-lite"/>
    </source>
</evidence>
<evidence type="ECO:0000259" key="7">
    <source>
        <dbReference type="Pfam" id="PF08510"/>
    </source>
</evidence>
<keyword evidence="9" id="KW-1185">Reference proteome</keyword>
<organism evidence="8 9">
    <name type="scientific">Handroanthus impetiginosus</name>
    <dbReference type="NCBI Taxonomy" id="429701"/>
    <lineage>
        <taxon>Eukaryota</taxon>
        <taxon>Viridiplantae</taxon>
        <taxon>Streptophyta</taxon>
        <taxon>Embryophyta</taxon>
        <taxon>Tracheophyta</taxon>
        <taxon>Spermatophyta</taxon>
        <taxon>Magnoliopsida</taxon>
        <taxon>eudicotyledons</taxon>
        <taxon>Gunneridae</taxon>
        <taxon>Pentapetalae</taxon>
        <taxon>asterids</taxon>
        <taxon>lamiids</taxon>
        <taxon>Lamiales</taxon>
        <taxon>Bignoniaceae</taxon>
        <taxon>Crescentiina</taxon>
        <taxon>Tabebuia alliance</taxon>
        <taxon>Handroanthus</taxon>
    </lineage>
</organism>
<dbReference type="PANTHER" id="PTHR47681">
    <property type="entry name" value="PHOSPHATIDYLINOSITOL N-ACETYLGLUCOSAMINYLTRANSFERASE SUBUNIT P-RELATED"/>
    <property type="match status" value="1"/>
</dbReference>
<evidence type="ECO:0000256" key="2">
    <source>
        <dbReference type="ARBA" id="ARBA00022692"/>
    </source>
</evidence>
<sequence>MEKQGSVDISRSSSENRRVDVPSSDAGDRSPNGSGAYGKLSEVCGFVGAIMAVLAPVILIIWAYVPDYWLNSIGIYFYPSRYGALPKPTYIMAAIILAIGCYIGLNFMATPPPTSLKSIVDECGNELLRDILSTYEDEQAVKPITHVGVTQFTDDVS</sequence>
<reference evidence="9" key="1">
    <citation type="journal article" date="2018" name="Gigascience">
        <title>Genome assembly of the Pink Ipe (Handroanthus impetiginosus, Bignoniaceae), a highly valued, ecologically keystone Neotropical timber forest tree.</title>
        <authorList>
            <person name="Silva-Junior O.B."/>
            <person name="Grattapaglia D."/>
            <person name="Novaes E."/>
            <person name="Collevatti R.G."/>
        </authorList>
    </citation>
    <scope>NUCLEOTIDE SEQUENCE [LARGE SCALE GENOMIC DNA]</scope>
    <source>
        <strain evidence="9">cv. UFG-1</strain>
    </source>
</reference>
<dbReference type="Proteomes" id="UP000231279">
    <property type="component" value="Unassembled WGS sequence"/>
</dbReference>
<keyword evidence="8" id="KW-0328">Glycosyltransferase</keyword>
<dbReference type="EC" id="2.4.1.198" evidence="8"/>
<gene>
    <name evidence="8" type="ORF">CDL12_27159</name>
</gene>
<keyword evidence="2 6" id="KW-0812">Transmembrane</keyword>
<name>A0A2G9G4U7_9LAMI</name>
<evidence type="ECO:0000256" key="6">
    <source>
        <dbReference type="SAM" id="Phobius"/>
    </source>
</evidence>
<evidence type="ECO:0000256" key="4">
    <source>
        <dbReference type="ARBA" id="ARBA00023136"/>
    </source>
</evidence>
<keyword evidence="8" id="KW-0808">Transferase</keyword>
<evidence type="ECO:0000313" key="8">
    <source>
        <dbReference type="EMBL" id="PIN00339.1"/>
    </source>
</evidence>
<evidence type="ECO:0000256" key="3">
    <source>
        <dbReference type="ARBA" id="ARBA00022989"/>
    </source>
</evidence>
<evidence type="ECO:0000313" key="9">
    <source>
        <dbReference type="Proteomes" id="UP000231279"/>
    </source>
</evidence>
<evidence type="ECO:0000256" key="1">
    <source>
        <dbReference type="ARBA" id="ARBA00004141"/>
    </source>
</evidence>
<dbReference type="STRING" id="429701.A0A2G9G4U7"/>
<feature type="transmembrane region" description="Helical" evidence="6">
    <location>
        <begin position="90"/>
        <end position="109"/>
    </location>
</feature>
<comment type="subcellular location">
    <subcellularLocation>
        <location evidence="1">Membrane</location>
        <topology evidence="1">Multi-pass membrane protein</topology>
    </subcellularLocation>
</comment>